<dbReference type="GO" id="GO:0003677">
    <property type="term" value="F:DNA binding"/>
    <property type="evidence" value="ECO:0007669"/>
    <property type="project" value="UniProtKB-KW"/>
</dbReference>
<dbReference type="GO" id="GO:0006355">
    <property type="term" value="P:regulation of DNA-templated transcription"/>
    <property type="evidence" value="ECO:0007669"/>
    <property type="project" value="InterPro"/>
</dbReference>
<dbReference type="EMBL" id="CP002116">
    <property type="protein sequence ID" value="ADK80345.1"/>
    <property type="molecule type" value="Genomic_DNA"/>
</dbReference>
<feature type="modified residue" description="4-aspartylphosphate" evidence="5">
    <location>
        <position position="57"/>
    </location>
</feature>
<dbReference type="InterPro" id="IPR001789">
    <property type="entry name" value="Sig_transdc_resp-reg_receiver"/>
</dbReference>
<evidence type="ECO:0000256" key="4">
    <source>
        <dbReference type="ARBA" id="ARBA00023163"/>
    </source>
</evidence>
<dbReference type="Proteomes" id="UP000002318">
    <property type="component" value="Chromosome"/>
</dbReference>
<dbReference type="InterPro" id="IPR039420">
    <property type="entry name" value="WalR-like"/>
</dbReference>
<dbReference type="PANTHER" id="PTHR43214:SF41">
    <property type="entry name" value="NITRATE_NITRITE RESPONSE REGULATOR PROTEIN NARP"/>
    <property type="match status" value="1"/>
</dbReference>
<dbReference type="PANTHER" id="PTHR43214">
    <property type="entry name" value="TWO-COMPONENT RESPONSE REGULATOR"/>
    <property type="match status" value="1"/>
</dbReference>
<evidence type="ECO:0000256" key="3">
    <source>
        <dbReference type="ARBA" id="ARBA00023125"/>
    </source>
</evidence>
<dbReference type="STRING" id="573413.Spirs_1218"/>
<dbReference type="HOGENOM" id="CLU_000445_90_1_12"/>
<dbReference type="CDD" id="cd17535">
    <property type="entry name" value="REC_NarL-like"/>
    <property type="match status" value="1"/>
</dbReference>
<dbReference type="InterPro" id="IPR000792">
    <property type="entry name" value="Tscrpt_reg_LuxR_C"/>
</dbReference>
<dbReference type="InterPro" id="IPR016032">
    <property type="entry name" value="Sig_transdc_resp-reg_C-effctor"/>
</dbReference>
<feature type="domain" description="HTH luxR-type" evidence="6">
    <location>
        <begin position="147"/>
        <end position="212"/>
    </location>
</feature>
<protein>
    <submittedName>
        <fullName evidence="8">Two component transcriptional regulator, LuxR family</fullName>
    </submittedName>
</protein>
<evidence type="ECO:0000256" key="1">
    <source>
        <dbReference type="ARBA" id="ARBA00022553"/>
    </source>
</evidence>
<keyword evidence="2" id="KW-0805">Transcription regulation</keyword>
<dbReference type="KEGG" id="ssm:Spirs_1218"/>
<dbReference type="SMART" id="SM00448">
    <property type="entry name" value="REC"/>
    <property type="match status" value="1"/>
</dbReference>
<keyword evidence="4" id="KW-0804">Transcription</keyword>
<keyword evidence="1 5" id="KW-0597">Phosphoprotein</keyword>
<dbReference type="InterPro" id="IPR011006">
    <property type="entry name" value="CheY-like_superfamily"/>
</dbReference>
<dbReference type="Gene3D" id="3.40.50.2300">
    <property type="match status" value="1"/>
</dbReference>
<dbReference type="SMART" id="SM00421">
    <property type="entry name" value="HTH_LUXR"/>
    <property type="match status" value="1"/>
</dbReference>
<evidence type="ECO:0000256" key="5">
    <source>
        <dbReference type="PROSITE-ProRule" id="PRU00169"/>
    </source>
</evidence>
<dbReference type="PROSITE" id="PS50043">
    <property type="entry name" value="HTH_LUXR_2"/>
    <property type="match status" value="1"/>
</dbReference>
<dbReference type="RefSeq" id="WP_013253809.1">
    <property type="nucleotide sequence ID" value="NC_014364.1"/>
</dbReference>
<dbReference type="InterPro" id="IPR058245">
    <property type="entry name" value="NreC/VraR/RcsB-like_REC"/>
</dbReference>
<feature type="domain" description="Response regulatory" evidence="7">
    <location>
        <begin position="6"/>
        <end position="122"/>
    </location>
</feature>
<gene>
    <name evidence="8" type="ordered locus">Spirs_1218</name>
</gene>
<dbReference type="Pfam" id="PF00072">
    <property type="entry name" value="Response_reg"/>
    <property type="match status" value="1"/>
</dbReference>
<evidence type="ECO:0000313" key="8">
    <source>
        <dbReference type="EMBL" id="ADK80345.1"/>
    </source>
</evidence>
<dbReference type="GO" id="GO:0000160">
    <property type="term" value="P:phosphorelay signal transduction system"/>
    <property type="evidence" value="ECO:0007669"/>
    <property type="project" value="InterPro"/>
</dbReference>
<keyword evidence="3" id="KW-0238">DNA-binding</keyword>
<dbReference type="eggNOG" id="COG2197">
    <property type="taxonomic scope" value="Bacteria"/>
</dbReference>
<dbReference type="AlphaFoldDB" id="E1R2R3"/>
<dbReference type="PROSITE" id="PS50110">
    <property type="entry name" value="RESPONSE_REGULATORY"/>
    <property type="match status" value="1"/>
</dbReference>
<sequence length="217" mass="24609">MRNSVRFLVVDDHPVFRQGLVVLLSSNPRYEICGQAGTIEEALDICRDKLPDIALVDISLSHQNGLDLIHRFKSLDPDMPILIISMHDELVYAERALKSGASGYVMKQEAAAVMLDAVKTVLAGKIYVSPVMNERLLATVFGQREERDDLVNLLSDREFEVLEYIGQGYGASEISRILNLSVKTVNTYRDHIKEKMNFDTAAAIRRYAVKWWQSRRP</sequence>
<name>E1R2R3_SEDSS</name>
<dbReference type="Pfam" id="PF00196">
    <property type="entry name" value="GerE"/>
    <property type="match status" value="1"/>
</dbReference>
<organism evidence="8 9">
    <name type="scientific">Sediminispirochaeta smaragdinae (strain DSM 11293 / JCM 15392 / SEBR 4228)</name>
    <name type="common">Spirochaeta smaragdinae</name>
    <dbReference type="NCBI Taxonomy" id="573413"/>
    <lineage>
        <taxon>Bacteria</taxon>
        <taxon>Pseudomonadati</taxon>
        <taxon>Spirochaetota</taxon>
        <taxon>Spirochaetia</taxon>
        <taxon>Spirochaetales</taxon>
        <taxon>Spirochaetaceae</taxon>
        <taxon>Sediminispirochaeta</taxon>
    </lineage>
</organism>
<evidence type="ECO:0000259" key="7">
    <source>
        <dbReference type="PROSITE" id="PS50110"/>
    </source>
</evidence>
<evidence type="ECO:0000259" key="6">
    <source>
        <dbReference type="PROSITE" id="PS50043"/>
    </source>
</evidence>
<reference evidence="8 9" key="1">
    <citation type="journal article" date="2010" name="Stand. Genomic Sci.">
        <title>Complete genome sequence of Spirochaeta smaragdinae type strain (SEBR 4228).</title>
        <authorList>
            <person name="Mavromatis K."/>
            <person name="Yasawong M."/>
            <person name="Chertkov O."/>
            <person name="Lapidus A."/>
            <person name="Lucas S."/>
            <person name="Nolan M."/>
            <person name="Del Rio T.G."/>
            <person name="Tice H."/>
            <person name="Cheng J.F."/>
            <person name="Pitluck S."/>
            <person name="Liolios K."/>
            <person name="Ivanova N."/>
            <person name="Tapia R."/>
            <person name="Han C."/>
            <person name="Bruce D."/>
            <person name="Goodwin L."/>
            <person name="Pati A."/>
            <person name="Chen A."/>
            <person name="Palaniappan K."/>
            <person name="Land M."/>
            <person name="Hauser L."/>
            <person name="Chang Y.J."/>
            <person name="Jeffries C.D."/>
            <person name="Detter J.C."/>
            <person name="Rohde M."/>
            <person name="Brambilla E."/>
            <person name="Spring S."/>
            <person name="Goker M."/>
            <person name="Sikorski J."/>
            <person name="Woyke T."/>
            <person name="Bristow J."/>
            <person name="Eisen J.A."/>
            <person name="Markowitz V."/>
            <person name="Hugenholtz P."/>
            <person name="Klenk H.P."/>
            <person name="Kyrpides N.C."/>
        </authorList>
    </citation>
    <scope>NUCLEOTIDE SEQUENCE [LARGE SCALE GENOMIC DNA]</scope>
    <source>
        <strain evidence="9">DSM 11293 / JCM 15392 / SEBR 4228</strain>
    </source>
</reference>
<dbReference type="PROSITE" id="PS00622">
    <property type="entry name" value="HTH_LUXR_1"/>
    <property type="match status" value="1"/>
</dbReference>
<evidence type="ECO:0000313" key="9">
    <source>
        <dbReference type="Proteomes" id="UP000002318"/>
    </source>
</evidence>
<proteinExistence type="predicted"/>
<keyword evidence="9" id="KW-1185">Reference proteome</keyword>
<dbReference type="PRINTS" id="PR00038">
    <property type="entry name" value="HTHLUXR"/>
</dbReference>
<dbReference type="SUPFAM" id="SSF46894">
    <property type="entry name" value="C-terminal effector domain of the bipartite response regulators"/>
    <property type="match status" value="1"/>
</dbReference>
<accession>E1R2R3</accession>
<dbReference type="SUPFAM" id="SSF52172">
    <property type="entry name" value="CheY-like"/>
    <property type="match status" value="1"/>
</dbReference>
<dbReference type="OrthoDB" id="9779069at2"/>
<evidence type="ECO:0000256" key="2">
    <source>
        <dbReference type="ARBA" id="ARBA00023015"/>
    </source>
</evidence>
<dbReference type="CDD" id="cd06170">
    <property type="entry name" value="LuxR_C_like"/>
    <property type="match status" value="1"/>
</dbReference>